<dbReference type="SUPFAM" id="SSF47923">
    <property type="entry name" value="Ypt/Rab-GAP domain of gyp1p"/>
    <property type="match status" value="2"/>
</dbReference>
<evidence type="ECO:0000313" key="6">
    <source>
        <dbReference type="Proteomes" id="UP000677228"/>
    </source>
</evidence>
<dbReference type="InterPro" id="IPR050302">
    <property type="entry name" value="Rab_GAP_TBC_domain"/>
</dbReference>
<dbReference type="AlphaFoldDB" id="A0A8S2ENH5"/>
<dbReference type="GO" id="GO:0031267">
    <property type="term" value="F:small GTPase binding"/>
    <property type="evidence" value="ECO:0007669"/>
    <property type="project" value="TreeGrafter"/>
</dbReference>
<reference evidence="4" key="1">
    <citation type="submission" date="2021-02" db="EMBL/GenBank/DDBJ databases">
        <authorList>
            <person name="Nowell W R."/>
        </authorList>
    </citation>
    <scope>NUCLEOTIDE SEQUENCE</scope>
</reference>
<dbReference type="InterPro" id="IPR000195">
    <property type="entry name" value="Rab-GAP-TBC_dom"/>
</dbReference>
<keyword evidence="2" id="KW-0175">Coiled coil</keyword>
<dbReference type="Gene3D" id="1.10.8.270">
    <property type="entry name" value="putative rabgap domain of human tbc1 domain family member 14 like domains"/>
    <property type="match status" value="1"/>
</dbReference>
<evidence type="ECO:0000259" key="3">
    <source>
        <dbReference type="PROSITE" id="PS50086"/>
    </source>
</evidence>
<comment type="caution">
    <text evidence="4">The sequence shown here is derived from an EMBL/GenBank/DDBJ whole genome shotgun (WGS) entry which is preliminary data.</text>
</comment>
<sequence>MPPSSPSLTKVNKPASTVIAKQNDEREKLFLLYESSGTTAGDDSAAAANMQSQRLSDVDTNCIDHYGFIHEKPLTTMSVNERKQIQNEIKRSERWQKMLQKWTQLTRQSEQLRRRIYKGIPSSLRGAFWSKLLNLDEQLRIHKGHYELLKTKARLTSTYLVQIDLDVHRTYRNHQMFCNRYCLRQKHLFSILAAYSVYNTEIGYCQIVAFLLLYLPEEETFWALSQLITKAPYTTFGFFVPSFPKLFRFQEHFEKIMKKMLPKVYKHFNQYQLESNLFTIRWFMLCYLDCLPFELVLRIWDIYMLDGEQVLLTMAYCILKINRKKLIHLKTFDNLNTFLKNELRQNFGNTTLTYDEIIEELNVCHDKLKQNNLLHLPPLKENEFLTRLEL</sequence>
<dbReference type="FunFam" id="1.10.10.750:FF:000003">
    <property type="entry name" value="GTPase activating protein (Evi5)"/>
    <property type="match status" value="1"/>
</dbReference>
<dbReference type="EMBL" id="CAJNOK010014747">
    <property type="protein sequence ID" value="CAF1211143.1"/>
    <property type="molecule type" value="Genomic_DNA"/>
</dbReference>
<dbReference type="EMBL" id="CAJOBA010036280">
    <property type="protein sequence ID" value="CAF4019979.1"/>
    <property type="molecule type" value="Genomic_DNA"/>
</dbReference>
<dbReference type="Proteomes" id="UP000677228">
    <property type="component" value="Unassembled WGS sequence"/>
</dbReference>
<organism evidence="4 6">
    <name type="scientific">Didymodactylos carnosus</name>
    <dbReference type="NCBI Taxonomy" id="1234261"/>
    <lineage>
        <taxon>Eukaryota</taxon>
        <taxon>Metazoa</taxon>
        <taxon>Spiralia</taxon>
        <taxon>Gnathifera</taxon>
        <taxon>Rotifera</taxon>
        <taxon>Eurotatoria</taxon>
        <taxon>Bdelloidea</taxon>
        <taxon>Philodinida</taxon>
        <taxon>Philodinidae</taxon>
        <taxon>Didymodactylos</taxon>
    </lineage>
</organism>
<proteinExistence type="predicted"/>
<evidence type="ECO:0000256" key="2">
    <source>
        <dbReference type="ARBA" id="ARBA00023054"/>
    </source>
</evidence>
<feature type="domain" description="Rab-GAP TBC" evidence="3">
    <location>
        <begin position="119"/>
        <end position="307"/>
    </location>
</feature>
<dbReference type="Gene3D" id="1.10.10.750">
    <property type="entry name" value="Ypt/Rab-GAP domain of gyp1p, domain 1"/>
    <property type="match status" value="1"/>
</dbReference>
<evidence type="ECO:0000256" key="1">
    <source>
        <dbReference type="ARBA" id="ARBA00022468"/>
    </source>
</evidence>
<dbReference type="Pfam" id="PF00566">
    <property type="entry name" value="RabGAP-TBC"/>
    <property type="match status" value="1"/>
</dbReference>
<gene>
    <name evidence="4" type="ORF">OVA965_LOCUS24453</name>
    <name evidence="5" type="ORF">TMI583_LOCUS25172</name>
</gene>
<feature type="non-terminal residue" evidence="4">
    <location>
        <position position="1"/>
    </location>
</feature>
<evidence type="ECO:0000313" key="5">
    <source>
        <dbReference type="EMBL" id="CAF4019979.1"/>
    </source>
</evidence>
<name>A0A8S2ENH5_9BILA</name>
<keyword evidence="1" id="KW-0343">GTPase activation</keyword>
<dbReference type="Proteomes" id="UP000682733">
    <property type="component" value="Unassembled WGS sequence"/>
</dbReference>
<dbReference type="SMART" id="SM00164">
    <property type="entry name" value="TBC"/>
    <property type="match status" value="1"/>
</dbReference>
<dbReference type="PANTHER" id="PTHR47219:SF25">
    <property type="entry name" value="RAB-GAP TBC DOMAIN-CONTAINING PROTEIN"/>
    <property type="match status" value="1"/>
</dbReference>
<dbReference type="PANTHER" id="PTHR47219">
    <property type="entry name" value="RAB GTPASE-ACTIVATING PROTEIN 1-LIKE"/>
    <property type="match status" value="1"/>
</dbReference>
<dbReference type="FunFam" id="1.10.8.270:FF:000016">
    <property type="entry name" value="TBC1 domain family member 2A"/>
    <property type="match status" value="1"/>
</dbReference>
<dbReference type="InterPro" id="IPR035969">
    <property type="entry name" value="Rab-GAP_TBC_sf"/>
</dbReference>
<dbReference type="PROSITE" id="PS50086">
    <property type="entry name" value="TBC_RABGAP"/>
    <property type="match status" value="1"/>
</dbReference>
<dbReference type="Gene3D" id="1.10.472.80">
    <property type="entry name" value="Ypt/Rab-GAP domain of gyp1p, domain 3"/>
    <property type="match status" value="1"/>
</dbReference>
<evidence type="ECO:0000313" key="4">
    <source>
        <dbReference type="EMBL" id="CAF1211143.1"/>
    </source>
</evidence>
<accession>A0A8S2ENH5</accession>
<dbReference type="GO" id="GO:0005096">
    <property type="term" value="F:GTPase activator activity"/>
    <property type="evidence" value="ECO:0007669"/>
    <property type="project" value="UniProtKB-KW"/>
</dbReference>
<protein>
    <recommendedName>
        <fullName evidence="3">Rab-GAP TBC domain-containing protein</fullName>
    </recommendedName>
</protein>